<dbReference type="EMBL" id="FOMT01000010">
    <property type="protein sequence ID" value="SFF34475.1"/>
    <property type="molecule type" value="Genomic_DNA"/>
</dbReference>
<dbReference type="Proteomes" id="UP000198855">
    <property type="component" value="Unassembled WGS sequence"/>
</dbReference>
<evidence type="ECO:0000313" key="1">
    <source>
        <dbReference type="EMBL" id="SFF34475.1"/>
    </source>
</evidence>
<sequence>MESVFFEADAGNAGVFVLLIDIMMYNRRTKNEAS</sequence>
<protein>
    <submittedName>
        <fullName evidence="1">Uncharacterized protein</fullName>
    </submittedName>
</protein>
<accession>A0A1I2HWF4</accession>
<dbReference type="AlphaFoldDB" id="A0A1I2HWF4"/>
<keyword evidence="2" id="KW-1185">Reference proteome</keyword>
<reference evidence="2" key="1">
    <citation type="submission" date="2016-10" db="EMBL/GenBank/DDBJ databases">
        <authorList>
            <person name="Varghese N."/>
            <person name="Submissions S."/>
        </authorList>
    </citation>
    <scope>NUCLEOTIDE SEQUENCE [LARGE SCALE GENOMIC DNA]</scope>
    <source>
        <strain evidence="2">CGMCC 1.10784</strain>
    </source>
</reference>
<gene>
    <name evidence="1" type="ORF">SAMN05216378_0007</name>
</gene>
<proteinExistence type="predicted"/>
<evidence type="ECO:0000313" key="2">
    <source>
        <dbReference type="Proteomes" id="UP000198855"/>
    </source>
</evidence>
<name>A0A1I2HWF4_9BACL</name>
<organism evidence="1 2">
    <name type="scientific">Paenibacillus catalpae</name>
    <dbReference type="NCBI Taxonomy" id="1045775"/>
    <lineage>
        <taxon>Bacteria</taxon>
        <taxon>Bacillati</taxon>
        <taxon>Bacillota</taxon>
        <taxon>Bacilli</taxon>
        <taxon>Bacillales</taxon>
        <taxon>Paenibacillaceae</taxon>
        <taxon>Paenibacillus</taxon>
    </lineage>
</organism>
<dbReference type="STRING" id="1045775.SAMN05216378_0007"/>